<evidence type="ECO:0000256" key="12">
    <source>
        <dbReference type="ARBA" id="ARBA00030212"/>
    </source>
</evidence>
<keyword evidence="11 14" id="KW-0472">Membrane</keyword>
<gene>
    <name evidence="15" type="ORF">CVLEPA_LOCUS13122</name>
</gene>
<evidence type="ECO:0000256" key="9">
    <source>
        <dbReference type="ARBA" id="ARBA00022989"/>
    </source>
</evidence>
<keyword evidence="10" id="KW-0496">Mitochondrion</keyword>
<evidence type="ECO:0000256" key="3">
    <source>
        <dbReference type="ARBA" id="ARBA00018681"/>
    </source>
</evidence>
<keyword evidence="4" id="KW-0813">Transport</keyword>
<keyword evidence="16" id="KW-1185">Reference proteome</keyword>
<evidence type="ECO:0000256" key="13">
    <source>
        <dbReference type="ARBA" id="ARBA00030987"/>
    </source>
</evidence>
<evidence type="ECO:0000256" key="6">
    <source>
        <dbReference type="ARBA" id="ARBA00022692"/>
    </source>
</evidence>
<keyword evidence="6 14" id="KW-0812">Transmembrane</keyword>
<protein>
    <recommendedName>
        <fullName evidence="3">NADH dehydrogenase [ubiquinone] 1 beta subcomplex subunit 4</fullName>
    </recommendedName>
    <alternativeName>
        <fullName evidence="12">Complex I-B15</fullName>
    </alternativeName>
    <alternativeName>
        <fullName evidence="13">NADH-ubiquinone oxidoreductase B15 subunit</fullName>
    </alternativeName>
</protein>
<evidence type="ECO:0000313" key="15">
    <source>
        <dbReference type="EMBL" id="CAK8682462.1"/>
    </source>
</evidence>
<accession>A0ABP0FS69</accession>
<feature type="transmembrane region" description="Helical" evidence="14">
    <location>
        <begin position="120"/>
        <end position="139"/>
    </location>
</feature>
<evidence type="ECO:0000256" key="11">
    <source>
        <dbReference type="ARBA" id="ARBA00023136"/>
    </source>
</evidence>
<evidence type="ECO:0000256" key="4">
    <source>
        <dbReference type="ARBA" id="ARBA00022448"/>
    </source>
</evidence>
<evidence type="ECO:0000256" key="2">
    <source>
        <dbReference type="ARBA" id="ARBA00007260"/>
    </source>
</evidence>
<sequence>MAEVGRKNLTENDLTSDIMEREKARPFLLRPTLNYKSGPMCSMPKTIDPDNWTEITPQELKAHKERLSINGRLRREMWMRAYHPEHYKHFSTVNSDMAFLRYGRVRTVWHIKDTVKTSGWIPIISLATVVTFLGVHIWGCMKVEKYHEKHDTIFDKINPRERPTILRFFDWNFAPTE</sequence>
<comment type="caution">
    <text evidence="15">The sequence shown here is derived from an EMBL/GenBank/DDBJ whole genome shotgun (WGS) entry which is preliminary data.</text>
</comment>
<evidence type="ECO:0000256" key="14">
    <source>
        <dbReference type="SAM" id="Phobius"/>
    </source>
</evidence>
<evidence type="ECO:0000256" key="5">
    <source>
        <dbReference type="ARBA" id="ARBA00022660"/>
    </source>
</evidence>
<dbReference type="Proteomes" id="UP001642483">
    <property type="component" value="Unassembled WGS sequence"/>
</dbReference>
<keyword evidence="5" id="KW-0679">Respiratory chain</keyword>
<evidence type="ECO:0000256" key="10">
    <source>
        <dbReference type="ARBA" id="ARBA00023128"/>
    </source>
</evidence>
<dbReference type="InterPro" id="IPR009866">
    <property type="entry name" value="NADH_UbQ_OxRdtase_NDUFB4_su"/>
</dbReference>
<name>A0ABP0FS69_CLALP</name>
<comment type="similarity">
    <text evidence="2">Belongs to the complex I NDUFB4 subunit family.</text>
</comment>
<evidence type="ECO:0000256" key="8">
    <source>
        <dbReference type="ARBA" id="ARBA00022982"/>
    </source>
</evidence>
<dbReference type="Pfam" id="PF07225">
    <property type="entry name" value="NDUF_B4"/>
    <property type="match status" value="1"/>
</dbReference>
<proteinExistence type="inferred from homology"/>
<evidence type="ECO:0000256" key="1">
    <source>
        <dbReference type="ARBA" id="ARBA00004434"/>
    </source>
</evidence>
<keyword evidence="9 14" id="KW-1133">Transmembrane helix</keyword>
<dbReference type="EMBL" id="CAWYQH010000090">
    <property type="protein sequence ID" value="CAK8682462.1"/>
    <property type="molecule type" value="Genomic_DNA"/>
</dbReference>
<evidence type="ECO:0000313" key="16">
    <source>
        <dbReference type="Proteomes" id="UP001642483"/>
    </source>
</evidence>
<keyword evidence="8" id="KW-0249">Electron transport</keyword>
<keyword evidence="7" id="KW-0999">Mitochondrion inner membrane</keyword>
<reference evidence="15 16" key="1">
    <citation type="submission" date="2024-02" db="EMBL/GenBank/DDBJ databases">
        <authorList>
            <person name="Daric V."/>
            <person name="Darras S."/>
        </authorList>
    </citation>
    <scope>NUCLEOTIDE SEQUENCE [LARGE SCALE GENOMIC DNA]</scope>
</reference>
<organism evidence="15 16">
    <name type="scientific">Clavelina lepadiformis</name>
    <name type="common">Light-bulb sea squirt</name>
    <name type="synonym">Ascidia lepadiformis</name>
    <dbReference type="NCBI Taxonomy" id="159417"/>
    <lineage>
        <taxon>Eukaryota</taxon>
        <taxon>Metazoa</taxon>
        <taxon>Chordata</taxon>
        <taxon>Tunicata</taxon>
        <taxon>Ascidiacea</taxon>
        <taxon>Aplousobranchia</taxon>
        <taxon>Clavelinidae</taxon>
        <taxon>Clavelina</taxon>
    </lineage>
</organism>
<evidence type="ECO:0000256" key="7">
    <source>
        <dbReference type="ARBA" id="ARBA00022792"/>
    </source>
</evidence>
<comment type="subcellular location">
    <subcellularLocation>
        <location evidence="1">Mitochondrion inner membrane</location>
        <topology evidence="1">Single-pass membrane protein</topology>
    </subcellularLocation>
</comment>